<dbReference type="GO" id="GO:0000729">
    <property type="term" value="P:DNA double-strand break processing"/>
    <property type="evidence" value="ECO:0007669"/>
    <property type="project" value="TreeGrafter"/>
</dbReference>
<sequence>MIRKKRPESVSRKGVVFRRDNARPHASLEIRQKFLQLEWDVSPRSPYSPSPAPSDFHLFRSLRNSSRGKVFDTSTWISFSARTLSSMELRSCWKAVNDKR</sequence>
<keyword evidence="1" id="KW-0808">Transferase</keyword>
<dbReference type="InterPro" id="IPR052709">
    <property type="entry name" value="Transposase-MT_Hybrid"/>
</dbReference>
<dbReference type="GO" id="GO:0000014">
    <property type="term" value="F:single-stranded DNA endodeoxyribonuclease activity"/>
    <property type="evidence" value="ECO:0007669"/>
    <property type="project" value="TreeGrafter"/>
</dbReference>
<dbReference type="GO" id="GO:0044547">
    <property type="term" value="F:DNA topoisomerase binding"/>
    <property type="evidence" value="ECO:0007669"/>
    <property type="project" value="TreeGrafter"/>
</dbReference>
<dbReference type="GO" id="GO:0035861">
    <property type="term" value="C:site of double-strand break"/>
    <property type="evidence" value="ECO:0007669"/>
    <property type="project" value="TreeGrafter"/>
</dbReference>
<dbReference type="GO" id="GO:0042800">
    <property type="term" value="F:histone H3K4 methyltransferase activity"/>
    <property type="evidence" value="ECO:0007669"/>
    <property type="project" value="TreeGrafter"/>
</dbReference>
<dbReference type="AlphaFoldDB" id="A0A0M8ZWG2"/>
<dbReference type="GO" id="GO:0006303">
    <property type="term" value="P:double-strand break repair via nonhomologous end joining"/>
    <property type="evidence" value="ECO:0007669"/>
    <property type="project" value="TreeGrafter"/>
</dbReference>
<dbReference type="Gene3D" id="3.30.420.10">
    <property type="entry name" value="Ribonuclease H-like superfamily/Ribonuclease H"/>
    <property type="match status" value="1"/>
</dbReference>
<keyword evidence="1" id="KW-0489">Methyltransferase</keyword>
<dbReference type="EMBL" id="KQ435848">
    <property type="protein sequence ID" value="KOX71013.1"/>
    <property type="molecule type" value="Genomic_DNA"/>
</dbReference>
<dbReference type="OrthoDB" id="10017160at2759"/>
<dbReference type="GO" id="GO:0000793">
    <property type="term" value="C:condensed chromosome"/>
    <property type="evidence" value="ECO:0007669"/>
    <property type="project" value="TreeGrafter"/>
</dbReference>
<keyword evidence="2" id="KW-1185">Reference proteome</keyword>
<dbReference type="GO" id="GO:0003697">
    <property type="term" value="F:single-stranded DNA binding"/>
    <property type="evidence" value="ECO:0007669"/>
    <property type="project" value="TreeGrafter"/>
</dbReference>
<dbReference type="GO" id="GO:0003690">
    <property type="term" value="F:double-stranded DNA binding"/>
    <property type="evidence" value="ECO:0007669"/>
    <property type="project" value="TreeGrafter"/>
</dbReference>
<evidence type="ECO:0000313" key="2">
    <source>
        <dbReference type="Proteomes" id="UP000053105"/>
    </source>
</evidence>
<dbReference type="GO" id="GO:0032259">
    <property type="term" value="P:methylation"/>
    <property type="evidence" value="ECO:0007669"/>
    <property type="project" value="UniProtKB-KW"/>
</dbReference>
<evidence type="ECO:0000313" key="1">
    <source>
        <dbReference type="EMBL" id="KOX71013.1"/>
    </source>
</evidence>
<dbReference type="GO" id="GO:0015074">
    <property type="term" value="P:DNA integration"/>
    <property type="evidence" value="ECO:0007669"/>
    <property type="project" value="TreeGrafter"/>
</dbReference>
<dbReference type="PANTHER" id="PTHR46060:SF2">
    <property type="entry name" value="HISTONE-LYSINE N-METHYLTRANSFERASE SETMAR"/>
    <property type="match status" value="1"/>
</dbReference>
<dbReference type="InterPro" id="IPR036397">
    <property type="entry name" value="RNaseH_sf"/>
</dbReference>
<organism evidence="1 2">
    <name type="scientific">Melipona quadrifasciata</name>
    <dbReference type="NCBI Taxonomy" id="166423"/>
    <lineage>
        <taxon>Eukaryota</taxon>
        <taxon>Metazoa</taxon>
        <taxon>Ecdysozoa</taxon>
        <taxon>Arthropoda</taxon>
        <taxon>Hexapoda</taxon>
        <taxon>Insecta</taxon>
        <taxon>Pterygota</taxon>
        <taxon>Neoptera</taxon>
        <taxon>Endopterygota</taxon>
        <taxon>Hymenoptera</taxon>
        <taxon>Apocrita</taxon>
        <taxon>Aculeata</taxon>
        <taxon>Apoidea</taxon>
        <taxon>Anthophila</taxon>
        <taxon>Apidae</taxon>
        <taxon>Melipona</taxon>
    </lineage>
</organism>
<proteinExistence type="predicted"/>
<reference evidence="1 2" key="1">
    <citation type="submission" date="2015-07" db="EMBL/GenBank/DDBJ databases">
        <title>The genome of Melipona quadrifasciata.</title>
        <authorList>
            <person name="Pan H."/>
            <person name="Kapheim K."/>
        </authorList>
    </citation>
    <scope>NUCLEOTIDE SEQUENCE [LARGE SCALE GENOMIC DNA]</scope>
    <source>
        <strain evidence="1">0111107301</strain>
        <tissue evidence="1">Whole body</tissue>
    </source>
</reference>
<dbReference type="STRING" id="166423.A0A0M8ZWG2"/>
<dbReference type="GO" id="GO:0044774">
    <property type="term" value="P:mitotic DNA integrity checkpoint signaling"/>
    <property type="evidence" value="ECO:0007669"/>
    <property type="project" value="TreeGrafter"/>
</dbReference>
<accession>A0A0M8ZWG2</accession>
<dbReference type="GO" id="GO:0031297">
    <property type="term" value="P:replication fork processing"/>
    <property type="evidence" value="ECO:0007669"/>
    <property type="project" value="TreeGrafter"/>
</dbReference>
<gene>
    <name evidence="1" type="ORF">WN51_03554</name>
</gene>
<name>A0A0M8ZWG2_9HYME</name>
<protein>
    <submittedName>
        <fullName evidence="1">Histone-lysine N-methyltransferase SETMAR</fullName>
    </submittedName>
</protein>
<dbReference type="Proteomes" id="UP000053105">
    <property type="component" value="Unassembled WGS sequence"/>
</dbReference>
<dbReference type="GO" id="GO:0046975">
    <property type="term" value="F:histone H3K36 methyltransferase activity"/>
    <property type="evidence" value="ECO:0007669"/>
    <property type="project" value="TreeGrafter"/>
</dbReference>
<dbReference type="PANTHER" id="PTHR46060">
    <property type="entry name" value="MARINER MOS1 TRANSPOSASE-LIKE PROTEIN"/>
    <property type="match status" value="1"/>
</dbReference>
<dbReference type="GO" id="GO:0005634">
    <property type="term" value="C:nucleus"/>
    <property type="evidence" value="ECO:0007669"/>
    <property type="project" value="TreeGrafter"/>
</dbReference>